<dbReference type="AlphaFoldDB" id="A0ABD2Q860"/>
<evidence type="ECO:0000256" key="1">
    <source>
        <dbReference type="SAM" id="MobiDB-lite"/>
    </source>
</evidence>
<comment type="caution">
    <text evidence="2">The sequence shown here is derived from an EMBL/GenBank/DDBJ whole genome shotgun (WGS) entry which is preliminary data.</text>
</comment>
<accession>A0ABD2Q860</accession>
<proteinExistence type="predicted"/>
<evidence type="ECO:0000313" key="2">
    <source>
        <dbReference type="EMBL" id="KAL3315737.1"/>
    </source>
</evidence>
<dbReference type="EMBL" id="JBJKFK010000677">
    <property type="protein sequence ID" value="KAL3315737.1"/>
    <property type="molecule type" value="Genomic_DNA"/>
</dbReference>
<reference evidence="2 3" key="1">
    <citation type="submission" date="2024-11" db="EMBL/GenBank/DDBJ databases">
        <title>Adaptive evolution of stress response genes in parasites aligns with host niche diversity.</title>
        <authorList>
            <person name="Hahn C."/>
            <person name="Resl P."/>
        </authorList>
    </citation>
    <scope>NUCLEOTIDE SEQUENCE [LARGE SCALE GENOMIC DNA]</scope>
    <source>
        <strain evidence="2">EGGRZ-B1_66</strain>
        <tissue evidence="2">Body</tissue>
    </source>
</reference>
<protein>
    <submittedName>
        <fullName evidence="2">Uncharacterized protein</fullName>
    </submittedName>
</protein>
<name>A0ABD2Q860_9PLAT</name>
<keyword evidence="3" id="KW-1185">Reference proteome</keyword>
<feature type="region of interest" description="Disordered" evidence="1">
    <location>
        <begin position="132"/>
        <end position="194"/>
    </location>
</feature>
<organism evidence="2 3">
    <name type="scientific">Cichlidogyrus casuarinus</name>
    <dbReference type="NCBI Taxonomy" id="1844966"/>
    <lineage>
        <taxon>Eukaryota</taxon>
        <taxon>Metazoa</taxon>
        <taxon>Spiralia</taxon>
        <taxon>Lophotrochozoa</taxon>
        <taxon>Platyhelminthes</taxon>
        <taxon>Monogenea</taxon>
        <taxon>Monopisthocotylea</taxon>
        <taxon>Dactylogyridea</taxon>
        <taxon>Ancyrocephalidae</taxon>
        <taxon>Cichlidogyrus</taxon>
    </lineage>
</organism>
<sequence length="217" mass="24161">MLPFRVPVDAKLRSLEVLFDDSFPGAENIRGSGHYCARVAPNNLLCLFTDKALLAMSKAEHVNAKAATKTEEKSIKQEDPVLTTLKSLLKKSTTQDKEATAMPPVMQYRNWPESSAVATSAEDDDPAIVHILKKPNDQSKSKPVRCRGQSKVKSDREEPPQLMNLNIPQPPSYWLENSPKKNKKELVASPRPAAPAQRLLLPAQQPQNFLQTQQILT</sequence>
<dbReference type="Proteomes" id="UP001626550">
    <property type="component" value="Unassembled WGS sequence"/>
</dbReference>
<gene>
    <name evidence="2" type="ORF">Ciccas_005628</name>
</gene>
<evidence type="ECO:0000313" key="3">
    <source>
        <dbReference type="Proteomes" id="UP001626550"/>
    </source>
</evidence>